<accession>A0A6J5KNI6</accession>
<evidence type="ECO:0000313" key="2">
    <source>
        <dbReference type="EMBL" id="CAB4123751.1"/>
    </source>
</evidence>
<evidence type="ECO:0000313" key="1">
    <source>
        <dbReference type="EMBL" id="CAB4122427.1"/>
    </source>
</evidence>
<proteinExistence type="predicted"/>
<sequence length="305" mass="32906">MKATVKIEEATLPLSVWFIAPNYINVATLAPADAFRRDDRLPAIAWSDLVAKMRLEPTGAYAAGYRDTSHKFSLVTGVPGLSEDVSFLGMISVALPGSFGLDEFGDQMILDVLIGDDRAPVAVVNRLATSQLYKATNPKRVRAIDHGRGMKLASLVSPFKPTDLTKLALVEVCYNSFRPILIDGAWDSERPNVGYSSRLMDGLWSVAGTNGLSVNAGDALTFPIQLIWNDNVDFEWTGGTECAHEATLQLSADCGYLPKTRIVTDSHGKASISVRALDLAQGDIIKLKIGSGYNTKVGAFEIAVV</sequence>
<dbReference type="EMBL" id="LR796160">
    <property type="protein sequence ID" value="CAB4122427.1"/>
    <property type="molecule type" value="Genomic_DNA"/>
</dbReference>
<reference evidence="1" key="1">
    <citation type="submission" date="2020-04" db="EMBL/GenBank/DDBJ databases">
        <authorList>
            <person name="Chiriac C."/>
            <person name="Salcher M."/>
            <person name="Ghai R."/>
            <person name="Kavagutti S V."/>
        </authorList>
    </citation>
    <scope>NUCLEOTIDE SEQUENCE</scope>
</reference>
<dbReference type="EMBL" id="LR796173">
    <property type="protein sequence ID" value="CAB4123751.1"/>
    <property type="molecule type" value="Genomic_DNA"/>
</dbReference>
<name>A0A6J5KNI6_9CAUD</name>
<protein>
    <submittedName>
        <fullName evidence="1">Uncharacterized protein</fullName>
    </submittedName>
</protein>
<organism evidence="1">
    <name type="scientific">uncultured Caudovirales phage</name>
    <dbReference type="NCBI Taxonomy" id="2100421"/>
    <lineage>
        <taxon>Viruses</taxon>
        <taxon>Duplodnaviria</taxon>
        <taxon>Heunggongvirae</taxon>
        <taxon>Uroviricota</taxon>
        <taxon>Caudoviricetes</taxon>
        <taxon>Peduoviridae</taxon>
        <taxon>Maltschvirus</taxon>
        <taxon>Maltschvirus maltsch</taxon>
    </lineage>
</organism>
<gene>
    <name evidence="1" type="ORF">UFOVP32_21</name>
    <name evidence="2" type="ORF">UFOVP50_55</name>
</gene>